<organism evidence="1">
    <name type="scientific">Arundo donax</name>
    <name type="common">Giant reed</name>
    <name type="synonym">Donax arundinaceus</name>
    <dbReference type="NCBI Taxonomy" id="35708"/>
    <lineage>
        <taxon>Eukaryota</taxon>
        <taxon>Viridiplantae</taxon>
        <taxon>Streptophyta</taxon>
        <taxon>Embryophyta</taxon>
        <taxon>Tracheophyta</taxon>
        <taxon>Spermatophyta</taxon>
        <taxon>Magnoliopsida</taxon>
        <taxon>Liliopsida</taxon>
        <taxon>Poales</taxon>
        <taxon>Poaceae</taxon>
        <taxon>PACMAD clade</taxon>
        <taxon>Arundinoideae</taxon>
        <taxon>Arundineae</taxon>
        <taxon>Arundo</taxon>
    </lineage>
</organism>
<evidence type="ECO:0000313" key="1">
    <source>
        <dbReference type="EMBL" id="JAD57564.1"/>
    </source>
</evidence>
<proteinExistence type="predicted"/>
<reference evidence="1" key="2">
    <citation type="journal article" date="2015" name="Data Brief">
        <title>Shoot transcriptome of the giant reed, Arundo donax.</title>
        <authorList>
            <person name="Barrero R.A."/>
            <person name="Guerrero F.D."/>
            <person name="Moolhuijzen P."/>
            <person name="Goolsby J.A."/>
            <person name="Tidwell J."/>
            <person name="Bellgard S.E."/>
            <person name="Bellgard M.I."/>
        </authorList>
    </citation>
    <scope>NUCLEOTIDE SEQUENCE</scope>
    <source>
        <tissue evidence="1">Shoot tissue taken approximately 20 cm above the soil surface</tissue>
    </source>
</reference>
<reference evidence="1" key="1">
    <citation type="submission" date="2014-09" db="EMBL/GenBank/DDBJ databases">
        <authorList>
            <person name="Magalhaes I.L.F."/>
            <person name="Oliveira U."/>
            <person name="Santos F.R."/>
            <person name="Vidigal T.H.D.A."/>
            <person name="Brescovit A.D."/>
            <person name="Santos A.J."/>
        </authorList>
    </citation>
    <scope>NUCLEOTIDE SEQUENCE</scope>
    <source>
        <tissue evidence="1">Shoot tissue taken approximately 20 cm above the soil surface</tissue>
    </source>
</reference>
<dbReference type="AlphaFoldDB" id="A0A0A9B0R6"/>
<protein>
    <submittedName>
        <fullName evidence="1">Uncharacterized protein</fullName>
    </submittedName>
</protein>
<sequence length="31" mass="3430">MVGLASRVRFRHSSARRAMHMIASLLASSET</sequence>
<accession>A0A0A9B0R6</accession>
<dbReference type="EMBL" id="GBRH01240331">
    <property type="protein sequence ID" value="JAD57564.1"/>
    <property type="molecule type" value="Transcribed_RNA"/>
</dbReference>
<name>A0A0A9B0R6_ARUDO</name>